<organism evidence="2 3">
    <name type="scientific">Solanum bulbocastanum</name>
    <name type="common">Wild potato</name>
    <dbReference type="NCBI Taxonomy" id="147425"/>
    <lineage>
        <taxon>Eukaryota</taxon>
        <taxon>Viridiplantae</taxon>
        <taxon>Streptophyta</taxon>
        <taxon>Embryophyta</taxon>
        <taxon>Tracheophyta</taxon>
        <taxon>Spermatophyta</taxon>
        <taxon>Magnoliopsida</taxon>
        <taxon>eudicotyledons</taxon>
        <taxon>Gunneridae</taxon>
        <taxon>Pentapetalae</taxon>
        <taxon>asterids</taxon>
        <taxon>lamiids</taxon>
        <taxon>Solanales</taxon>
        <taxon>Solanaceae</taxon>
        <taxon>Solanoideae</taxon>
        <taxon>Solaneae</taxon>
        <taxon>Solanum</taxon>
    </lineage>
</organism>
<evidence type="ECO:0000313" key="3">
    <source>
        <dbReference type="Proteomes" id="UP001371456"/>
    </source>
</evidence>
<proteinExistence type="predicted"/>
<accession>A0AAN8Y945</accession>
<dbReference type="GO" id="GO:0008270">
    <property type="term" value="F:zinc ion binding"/>
    <property type="evidence" value="ECO:0007669"/>
    <property type="project" value="InterPro"/>
</dbReference>
<dbReference type="SMART" id="SM00575">
    <property type="entry name" value="ZnF_PMZ"/>
    <property type="match status" value="1"/>
</dbReference>
<comment type="caution">
    <text evidence="2">The sequence shown here is derived from an EMBL/GenBank/DDBJ whole genome shotgun (WGS) entry which is preliminary data.</text>
</comment>
<dbReference type="Proteomes" id="UP001371456">
    <property type="component" value="Unassembled WGS sequence"/>
</dbReference>
<dbReference type="InterPro" id="IPR006564">
    <property type="entry name" value="Znf_PMZ"/>
</dbReference>
<evidence type="ECO:0000259" key="1">
    <source>
        <dbReference type="SMART" id="SM00575"/>
    </source>
</evidence>
<dbReference type="EMBL" id="JBANQN010000007">
    <property type="protein sequence ID" value="KAK6784285.1"/>
    <property type="molecule type" value="Genomic_DNA"/>
</dbReference>
<keyword evidence="3" id="KW-1185">Reference proteome</keyword>
<reference evidence="2 3" key="1">
    <citation type="submission" date="2024-02" db="EMBL/GenBank/DDBJ databases">
        <title>de novo genome assembly of Solanum bulbocastanum strain 11H21.</title>
        <authorList>
            <person name="Hosaka A.J."/>
        </authorList>
    </citation>
    <scope>NUCLEOTIDE SEQUENCE [LARGE SCALE GENOMIC DNA]</scope>
    <source>
        <tissue evidence="2">Young leaves</tissue>
    </source>
</reference>
<dbReference type="AlphaFoldDB" id="A0AAN8Y945"/>
<sequence length="84" mass="9945">MTLCGKSQEMLAENEERLVRMTVVATSNYVHSVHHEGTTLIVCRERKTCTCRRFQMDEISYLHAWSVLKKKFLDPKSYCFDLHY</sequence>
<feature type="domain" description="Zinc finger PMZ-type" evidence="1">
    <location>
        <begin position="47"/>
        <end position="74"/>
    </location>
</feature>
<gene>
    <name evidence="2" type="ORF">RDI58_017739</name>
</gene>
<protein>
    <recommendedName>
        <fullName evidence="1">Zinc finger PMZ-type domain-containing protein</fullName>
    </recommendedName>
</protein>
<evidence type="ECO:0000313" key="2">
    <source>
        <dbReference type="EMBL" id="KAK6784285.1"/>
    </source>
</evidence>
<name>A0AAN8Y945_SOLBU</name>